<dbReference type="AlphaFoldDB" id="A0A2P5XB92"/>
<proteinExistence type="predicted"/>
<sequence>MEDKIEDFDAYGGKGRRKGGFWSDGQSLGGDGGTPVCPYFSPCVSWFSNLGASGIQPTSVFFERVGAHGRVVQPCPTSFTSPTPVGFNSVE</sequence>
<organism evidence="1 2">
    <name type="scientific">Gossypium barbadense</name>
    <name type="common">Sea Island cotton</name>
    <name type="synonym">Hibiscus barbadensis</name>
    <dbReference type="NCBI Taxonomy" id="3634"/>
    <lineage>
        <taxon>Eukaryota</taxon>
        <taxon>Viridiplantae</taxon>
        <taxon>Streptophyta</taxon>
        <taxon>Embryophyta</taxon>
        <taxon>Tracheophyta</taxon>
        <taxon>Spermatophyta</taxon>
        <taxon>Magnoliopsida</taxon>
        <taxon>eudicotyledons</taxon>
        <taxon>Gunneridae</taxon>
        <taxon>Pentapetalae</taxon>
        <taxon>rosids</taxon>
        <taxon>malvids</taxon>
        <taxon>Malvales</taxon>
        <taxon>Malvaceae</taxon>
        <taxon>Malvoideae</taxon>
        <taxon>Gossypium</taxon>
    </lineage>
</organism>
<dbReference type="Proteomes" id="UP000239757">
    <property type="component" value="Unassembled WGS sequence"/>
</dbReference>
<evidence type="ECO:0000313" key="2">
    <source>
        <dbReference type="Proteomes" id="UP000239757"/>
    </source>
</evidence>
<evidence type="ECO:0000313" key="1">
    <source>
        <dbReference type="EMBL" id="PPS00603.1"/>
    </source>
</evidence>
<reference evidence="1 2" key="1">
    <citation type="submission" date="2015-01" db="EMBL/GenBank/DDBJ databases">
        <title>Genome of allotetraploid Gossypium barbadense reveals genomic plasticity and fiber elongation in cotton evolution.</title>
        <authorList>
            <person name="Chen X."/>
            <person name="Liu X."/>
            <person name="Zhao B."/>
            <person name="Zheng H."/>
            <person name="Hu Y."/>
            <person name="Lu G."/>
            <person name="Yang C."/>
            <person name="Chen J."/>
            <person name="Shan C."/>
            <person name="Zhang L."/>
            <person name="Zhou Y."/>
            <person name="Wang L."/>
            <person name="Guo W."/>
            <person name="Bai Y."/>
            <person name="Ruan J."/>
            <person name="Shangguan X."/>
            <person name="Mao Y."/>
            <person name="Jiang J."/>
            <person name="Zhu Y."/>
            <person name="Lei J."/>
            <person name="Kang H."/>
            <person name="Chen S."/>
            <person name="He X."/>
            <person name="Wang R."/>
            <person name="Wang Y."/>
            <person name="Chen J."/>
            <person name="Wang L."/>
            <person name="Yu S."/>
            <person name="Wang B."/>
            <person name="Wei J."/>
            <person name="Song S."/>
            <person name="Lu X."/>
            <person name="Gao Z."/>
            <person name="Gu W."/>
            <person name="Deng X."/>
            <person name="Ma D."/>
            <person name="Wang S."/>
            <person name="Liang W."/>
            <person name="Fang L."/>
            <person name="Cai C."/>
            <person name="Zhu X."/>
            <person name="Zhou B."/>
            <person name="Zhang Y."/>
            <person name="Chen Z."/>
            <person name="Xu S."/>
            <person name="Zhu R."/>
            <person name="Wang S."/>
            <person name="Zhang T."/>
            <person name="Zhao G."/>
        </authorList>
    </citation>
    <scope>NUCLEOTIDE SEQUENCE [LARGE SCALE GENOMIC DNA]</scope>
    <source>
        <strain evidence="2">cv. Xinhai21</strain>
        <tissue evidence="1">Leaf</tissue>
    </source>
</reference>
<protein>
    <submittedName>
        <fullName evidence="1">Uncharacterized protein</fullName>
    </submittedName>
</protein>
<dbReference type="EMBL" id="KZ665264">
    <property type="protein sequence ID" value="PPS00603.1"/>
    <property type="molecule type" value="Genomic_DNA"/>
</dbReference>
<accession>A0A2P5XB92</accession>
<gene>
    <name evidence="1" type="ORF">GOBAR_AA20060</name>
</gene>
<name>A0A2P5XB92_GOSBA</name>